<evidence type="ECO:0000259" key="4">
    <source>
        <dbReference type="Pfam" id="PF14161"/>
    </source>
</evidence>
<protein>
    <recommendedName>
        <fullName evidence="7">Centrosome-associated FAM110 C-terminal domain-containing protein</fullName>
    </recommendedName>
</protein>
<sequence>MLKQVSGPPTFTSAMPFRILNKGPDYFRKQMESSNKKPSAVERLEADKLKYVKSQKVANTRQEPVKASEPVLSPATRRRNLHSPRKAPSAGLRRTENADWRGAFNLETLRNLIYESPNAPGSQPDPAERASECSPGKLQRCGAPEPGERLAAELHSSSVLVPPHNAAVRRVDVRPNVSRAGCRAPCPSVVRSRLSSTASSRGSPRKVYPEAAAWSQLSLHRSKSDLSDRYSRVSANLERFFNYCGLDPEELERMEIGECLARASSDIVSLKLYSASNLSSEYNRSQYSNVIEERANERIPYGISIIERNARVIKWLYSCKEAKESQRVSPV</sequence>
<gene>
    <name evidence="5" type="ORF">chiPu_0001010</name>
</gene>
<evidence type="ECO:0000313" key="6">
    <source>
        <dbReference type="Proteomes" id="UP000287033"/>
    </source>
</evidence>
<dbReference type="PANTHER" id="PTHR14758:SF4">
    <property type="entry name" value="PROTEIN FAM110A"/>
    <property type="match status" value="1"/>
</dbReference>
<dbReference type="STRING" id="137246.A0A401RWW5"/>
<dbReference type="Pfam" id="PF14160">
    <property type="entry name" value="FAM110_C"/>
    <property type="match status" value="1"/>
</dbReference>
<evidence type="ECO:0000256" key="2">
    <source>
        <dbReference type="SAM" id="MobiDB-lite"/>
    </source>
</evidence>
<dbReference type="AlphaFoldDB" id="A0A401RWW5"/>
<keyword evidence="6" id="KW-1185">Reference proteome</keyword>
<comment type="similarity">
    <text evidence="1">Belongs to the FAM110 family.</text>
</comment>
<name>A0A401RWW5_CHIPU</name>
<dbReference type="PANTHER" id="PTHR14758">
    <property type="entry name" value="AGAP005440-PA"/>
    <property type="match status" value="1"/>
</dbReference>
<feature type="region of interest" description="Disordered" evidence="2">
    <location>
        <begin position="52"/>
        <end position="94"/>
    </location>
</feature>
<dbReference type="InterPro" id="IPR025740">
    <property type="entry name" value="FAM110"/>
</dbReference>
<evidence type="ECO:0000313" key="5">
    <source>
        <dbReference type="EMBL" id="GCC22622.1"/>
    </source>
</evidence>
<organism evidence="5 6">
    <name type="scientific">Chiloscyllium punctatum</name>
    <name type="common">Brownbanded bambooshark</name>
    <name type="synonym">Hemiscyllium punctatum</name>
    <dbReference type="NCBI Taxonomy" id="137246"/>
    <lineage>
        <taxon>Eukaryota</taxon>
        <taxon>Metazoa</taxon>
        <taxon>Chordata</taxon>
        <taxon>Craniata</taxon>
        <taxon>Vertebrata</taxon>
        <taxon>Chondrichthyes</taxon>
        <taxon>Elasmobranchii</taxon>
        <taxon>Galeomorphii</taxon>
        <taxon>Galeoidea</taxon>
        <taxon>Orectolobiformes</taxon>
        <taxon>Hemiscylliidae</taxon>
        <taxon>Chiloscyllium</taxon>
    </lineage>
</organism>
<proteinExistence type="inferred from homology"/>
<reference evidence="5 6" key="1">
    <citation type="journal article" date="2018" name="Nat. Ecol. Evol.">
        <title>Shark genomes provide insights into elasmobranch evolution and the origin of vertebrates.</title>
        <authorList>
            <person name="Hara Y"/>
            <person name="Yamaguchi K"/>
            <person name="Onimaru K"/>
            <person name="Kadota M"/>
            <person name="Koyanagi M"/>
            <person name="Keeley SD"/>
            <person name="Tatsumi K"/>
            <person name="Tanaka K"/>
            <person name="Motone F"/>
            <person name="Kageyama Y"/>
            <person name="Nozu R"/>
            <person name="Adachi N"/>
            <person name="Nishimura O"/>
            <person name="Nakagawa R"/>
            <person name="Tanegashima C"/>
            <person name="Kiyatake I"/>
            <person name="Matsumoto R"/>
            <person name="Murakumo K"/>
            <person name="Nishida K"/>
            <person name="Terakita A"/>
            <person name="Kuratani S"/>
            <person name="Sato K"/>
            <person name="Hyodo S Kuraku.S."/>
        </authorList>
    </citation>
    <scope>NUCLEOTIDE SEQUENCE [LARGE SCALE GENOMIC DNA]</scope>
</reference>
<evidence type="ECO:0000256" key="1">
    <source>
        <dbReference type="ARBA" id="ARBA00010576"/>
    </source>
</evidence>
<comment type="caution">
    <text evidence="5">The sequence shown here is derived from an EMBL/GenBank/DDBJ whole genome shotgun (WGS) entry which is preliminary data.</text>
</comment>
<feature type="region of interest" description="Disordered" evidence="2">
    <location>
        <begin position="115"/>
        <end position="140"/>
    </location>
</feature>
<feature type="compositionally biased region" description="Basic residues" evidence="2">
    <location>
        <begin position="76"/>
        <end position="85"/>
    </location>
</feature>
<dbReference type="InterPro" id="IPR025739">
    <property type="entry name" value="FAM110_N"/>
</dbReference>
<dbReference type="OMA" id="MMINTPP"/>
<feature type="domain" description="Centrosome-associated FAM110 C-terminal" evidence="3">
    <location>
        <begin position="218"/>
        <end position="322"/>
    </location>
</feature>
<dbReference type="Proteomes" id="UP000287033">
    <property type="component" value="Unassembled WGS sequence"/>
</dbReference>
<dbReference type="EMBL" id="BEZZ01000014">
    <property type="protein sequence ID" value="GCC22622.1"/>
    <property type="molecule type" value="Genomic_DNA"/>
</dbReference>
<dbReference type="Pfam" id="PF14161">
    <property type="entry name" value="FAM110_N"/>
    <property type="match status" value="1"/>
</dbReference>
<accession>A0A401RWW5</accession>
<evidence type="ECO:0000259" key="3">
    <source>
        <dbReference type="Pfam" id="PF14160"/>
    </source>
</evidence>
<evidence type="ECO:0008006" key="7">
    <source>
        <dbReference type="Google" id="ProtNLM"/>
    </source>
</evidence>
<dbReference type="OrthoDB" id="10028183at2759"/>
<dbReference type="InterPro" id="IPR025741">
    <property type="entry name" value="FAM110_C"/>
</dbReference>
<feature type="domain" description="Centrosome-associated FAM110 N-terminal" evidence="4">
    <location>
        <begin position="7"/>
        <end position="93"/>
    </location>
</feature>